<dbReference type="EMBL" id="CP039394">
    <property type="protein sequence ID" value="QCD37162.1"/>
    <property type="molecule type" value="Genomic_DNA"/>
</dbReference>
<dbReference type="KEGG" id="mgod:E7746_14575"/>
<name>A0A4P7VS27_9BACT</name>
<protein>
    <submittedName>
        <fullName evidence="1">Major capsid protein E</fullName>
    </submittedName>
</protein>
<keyword evidence="2" id="KW-1185">Reference proteome</keyword>
<dbReference type="AlphaFoldDB" id="A0A4P7VS27"/>
<evidence type="ECO:0000313" key="2">
    <source>
        <dbReference type="Proteomes" id="UP000297031"/>
    </source>
</evidence>
<accession>A0A4P7VS27</accession>
<evidence type="ECO:0000313" key="1">
    <source>
        <dbReference type="EMBL" id="QCD37162.1"/>
    </source>
</evidence>
<reference evidence="1 2" key="1">
    <citation type="submission" date="2019-02" db="EMBL/GenBank/DDBJ databases">
        <title>Isolation and identification of novel species under the genus Muribaculum.</title>
        <authorList>
            <person name="Miyake S."/>
            <person name="Ding Y."/>
            <person name="Low A."/>
            <person name="Soh M."/>
            <person name="Seedorf H."/>
        </authorList>
    </citation>
    <scope>NUCLEOTIDE SEQUENCE [LARGE SCALE GENOMIC DNA]</scope>
    <source>
        <strain evidence="1 2">TLL-A4</strain>
        <plasmid evidence="2">ptaa-4-1</plasmid>
    </source>
</reference>
<organism evidence="1 2">
    <name type="scientific">Muribaculum gordoncarteri</name>
    <dbReference type="NCBI Taxonomy" id="2530390"/>
    <lineage>
        <taxon>Bacteria</taxon>
        <taxon>Pseudomonadati</taxon>
        <taxon>Bacteroidota</taxon>
        <taxon>Bacteroidia</taxon>
        <taxon>Bacteroidales</taxon>
        <taxon>Muribaculaceae</taxon>
        <taxon>Muribaculum</taxon>
    </lineage>
</organism>
<proteinExistence type="predicted"/>
<gene>
    <name evidence="1" type="ORF">E7746_14575</name>
</gene>
<dbReference type="OrthoDB" id="1269635at2"/>
<keyword evidence="1" id="KW-0614">Plasmid</keyword>
<sequence length="372" mass="41717">MTMPKEFLSSSVFGDLTKEVQIRFDAASELNKQLFDQVIFERYMHWDDPTIELDFEELIGKYNITIAAPTIGENAAEPIMGTSGVETLKETLVNHALTLPMLMKTYRKILSLLDSKLIKDEDKRNRLINLMMGDVKTVVNAVYGKLDMIFLGALSNEGTFTFDETTNPEGGVKGSISFNQPGENIASCKTAWTLANIDTVDCFEDIQAILDASQDKVALAKALLSPSRLSYMCRTKKMKQLIWGTDKSSKPVLLRDINEFMETNNYPIFEPIRRIVRIQKGREAIPYTPWNQDNIVFVPAGELGVVKNAYSDCELKPDDGVSYANYGRIVTSLWSVGQKEGSKHTEYTKAESQSLPVITEMNGIYTLKTVVS</sequence>
<geneLocation type="plasmid" evidence="2">
    <name>ptaa-4-1</name>
</geneLocation>
<dbReference type="Proteomes" id="UP000297031">
    <property type="component" value="Plasmid pTAA-4-1"/>
</dbReference>